<comment type="similarity">
    <text evidence="2">Belongs to the FRG1 family.</text>
</comment>
<sequence length="314" mass="36267">METCKRYRAVIRNRRVHHPSMRLRKDGQVVADEFLHKHDLWDVIHLDGDSYAIRNYSLEYLGPGKIKENGKYVGATHDGKVTCNAEEVLDLERWKIESTDKGYVSFKSCFGKYLGCDKDYCMVTEREEYGLWEQWAIVDNTSILATPRRKVFILCCRNNFFREDDTLPALSCNKKEVFANHCAKSFDLYTWSVFCIEEDKIALQSHFGKFLTSRENGDIGCDGVGDFSTDKTQIWTVEQVEGASDGTVALKSVFGRYLMYDMRFSCFGIVHANGVHCNDDCTHWVFHNDPHCQAKAYAIVKDVILRKNYNMKYA</sequence>
<dbReference type="AlphaFoldDB" id="A0A7S0KBY8"/>
<dbReference type="PANTHER" id="PTHR12928:SF0">
    <property type="entry name" value="FSHD REGION GENE 1"/>
    <property type="match status" value="1"/>
</dbReference>
<dbReference type="Gene3D" id="2.80.10.50">
    <property type="match status" value="2"/>
</dbReference>
<gene>
    <name evidence="4" type="ORF">LDAN0322_LOCUS1133</name>
</gene>
<evidence type="ECO:0000256" key="1">
    <source>
        <dbReference type="ARBA" id="ARBA00004604"/>
    </source>
</evidence>
<evidence type="ECO:0000313" key="4">
    <source>
        <dbReference type="EMBL" id="CAD8574988.1"/>
    </source>
</evidence>
<evidence type="ECO:0000256" key="2">
    <source>
        <dbReference type="ARBA" id="ARBA00010878"/>
    </source>
</evidence>
<dbReference type="GO" id="GO:0051015">
    <property type="term" value="F:actin filament binding"/>
    <property type="evidence" value="ECO:0007669"/>
    <property type="project" value="TreeGrafter"/>
</dbReference>
<dbReference type="CDD" id="cd00257">
    <property type="entry name" value="beta-trefoil_FSCN-like"/>
    <property type="match status" value="2"/>
</dbReference>
<comment type="subcellular location">
    <subcellularLocation>
        <location evidence="1">Nucleus</location>
        <location evidence="1">Nucleolus</location>
    </subcellularLocation>
</comment>
<evidence type="ECO:0000256" key="3">
    <source>
        <dbReference type="ARBA" id="ARBA00023242"/>
    </source>
</evidence>
<dbReference type="PANTHER" id="PTHR12928">
    <property type="entry name" value="FRG1 PROTEIN"/>
    <property type="match status" value="1"/>
</dbReference>
<dbReference type="InterPro" id="IPR008999">
    <property type="entry name" value="Actin-crosslinking"/>
</dbReference>
<proteinExistence type="inferred from homology"/>
<dbReference type="EMBL" id="HBEU01001708">
    <property type="protein sequence ID" value="CAD8574988.1"/>
    <property type="molecule type" value="Transcribed_RNA"/>
</dbReference>
<dbReference type="InterPro" id="IPR010414">
    <property type="entry name" value="FRG1"/>
</dbReference>
<dbReference type="GO" id="GO:0071013">
    <property type="term" value="C:catalytic step 2 spliceosome"/>
    <property type="evidence" value="ECO:0007669"/>
    <property type="project" value="TreeGrafter"/>
</dbReference>
<dbReference type="SUPFAM" id="SSF50405">
    <property type="entry name" value="Actin-crosslinking proteins"/>
    <property type="match status" value="2"/>
</dbReference>
<keyword evidence="3" id="KW-0539">Nucleus</keyword>
<protein>
    <recommendedName>
        <fullName evidence="5">Ricin B lectin domain-containing protein</fullName>
    </recommendedName>
</protein>
<evidence type="ECO:0008006" key="5">
    <source>
        <dbReference type="Google" id="ProtNLM"/>
    </source>
</evidence>
<accession>A0A7S0KBY8</accession>
<organism evidence="4">
    <name type="scientific">Leptocylindrus aporus</name>
    <dbReference type="NCBI Taxonomy" id="1398097"/>
    <lineage>
        <taxon>Eukaryota</taxon>
        <taxon>Sar</taxon>
        <taxon>Stramenopiles</taxon>
        <taxon>Ochrophyta</taxon>
        <taxon>Bacillariophyta</taxon>
        <taxon>Coscinodiscophyceae</taxon>
        <taxon>Chaetocerotophycidae</taxon>
        <taxon>Leptocylindrales</taxon>
        <taxon>Leptocylindraceae</taxon>
        <taxon>Leptocylindrus</taxon>
    </lineage>
</organism>
<reference evidence="4" key="1">
    <citation type="submission" date="2021-01" db="EMBL/GenBank/DDBJ databases">
        <authorList>
            <person name="Corre E."/>
            <person name="Pelletier E."/>
            <person name="Niang G."/>
            <person name="Scheremetjew M."/>
            <person name="Finn R."/>
            <person name="Kale V."/>
            <person name="Holt S."/>
            <person name="Cochrane G."/>
            <person name="Meng A."/>
            <person name="Brown T."/>
            <person name="Cohen L."/>
        </authorList>
    </citation>
    <scope>NUCLEOTIDE SEQUENCE</scope>
    <source>
        <strain evidence="4">B651</strain>
    </source>
</reference>
<dbReference type="GO" id="GO:0005730">
    <property type="term" value="C:nucleolus"/>
    <property type="evidence" value="ECO:0007669"/>
    <property type="project" value="UniProtKB-SubCell"/>
</dbReference>
<name>A0A7S0KBY8_9STRA</name>